<dbReference type="Proteomes" id="UP000000249">
    <property type="component" value="Chromosome 1"/>
</dbReference>
<dbReference type="KEGG" id="vcr:VC395_2588"/>
<dbReference type="eggNOG" id="ENOG5032STK">
    <property type="taxonomic scope" value="Bacteria"/>
</dbReference>
<dbReference type="InterPro" id="IPR009491">
    <property type="entry name" value="DUF1107"/>
</dbReference>
<dbReference type="Gene3D" id="3.30.1910.10">
    <property type="entry name" value="so0334 like domain"/>
    <property type="match status" value="1"/>
</dbReference>
<dbReference type="AlphaFoldDB" id="A0A0H3AKI3"/>
<evidence type="ECO:0008006" key="3">
    <source>
        <dbReference type="Google" id="ProtNLM"/>
    </source>
</evidence>
<gene>
    <name evidence="1" type="ordered locus">VC0395_A2050</name>
</gene>
<evidence type="ECO:0000313" key="1">
    <source>
        <dbReference type="EMBL" id="ABQ21121.1"/>
    </source>
</evidence>
<reference evidence="1 2" key="1">
    <citation type="submission" date="2007-03" db="EMBL/GenBank/DDBJ databases">
        <authorList>
            <person name="Heidelberg J."/>
        </authorList>
    </citation>
    <scope>NUCLEOTIDE SEQUENCE [LARGE SCALE GENOMIC DNA]</scope>
    <source>
        <strain evidence="2">ATCC 39541 / Classical Ogawa 395 / O395</strain>
    </source>
</reference>
<proteinExistence type="predicted"/>
<dbReference type="KEGG" id="vco:VC0395_A2050"/>
<protein>
    <recommendedName>
        <fullName evidence="3">DUF1107 domain-containing protein</fullName>
    </recommendedName>
</protein>
<dbReference type="EMBL" id="CP000627">
    <property type="protein sequence ID" value="ABQ21121.1"/>
    <property type="molecule type" value="Genomic_DNA"/>
</dbReference>
<accession>A0A0H3AKI3</accession>
<organism evidence="1 2">
    <name type="scientific">Vibrio cholerae serotype O1 (strain ATCC 39541 / Classical Ogawa 395 / O395)</name>
    <dbReference type="NCBI Taxonomy" id="345073"/>
    <lineage>
        <taxon>Bacteria</taxon>
        <taxon>Pseudomonadati</taxon>
        <taxon>Pseudomonadota</taxon>
        <taxon>Gammaproteobacteria</taxon>
        <taxon>Vibrionales</taxon>
        <taxon>Vibrionaceae</taxon>
        <taxon>Vibrio</taxon>
    </lineage>
</organism>
<evidence type="ECO:0000313" key="2">
    <source>
        <dbReference type="Proteomes" id="UP000000249"/>
    </source>
</evidence>
<name>A0A0H3AKI3_VIBC3</name>
<dbReference type="PATRIC" id="fig|345073.21.peg.2492"/>
<sequence>MPEQRKDRSMRLFKRYTPGMIAKHVSRLFKGRIYIFGVGKFEFDNGKLKLPEKADQRHYQTVKEVNQEIMKLRCAYA</sequence>
<dbReference type="Pfam" id="PF06526">
    <property type="entry name" value="DUF1107"/>
    <property type="match status" value="1"/>
</dbReference>